<sequence>MYKKIMINDEDKTQDIKEILMRLGISEDMIIRFSSVITIQMYSAFVSRSDNIYRIGEEILGLEGLSRRGKSSTKPATMFSKKPYLRGLWHKHYQGSTIADLARNLQNALKSYSIPWLEEMVKEAKLAGEEREFSVEDVNRIAHEAVIVNYDRRSQENKLTGHWIIYAIHEGKNYYLMLARHTDDESRIRQIIDDICIQKYPFLNSILVPIEKIGSKPSQI</sequence>
<dbReference type="EMBL" id="JAESHX010000009">
    <property type="protein sequence ID" value="MBW5890839.1"/>
    <property type="molecule type" value="Genomic_DNA"/>
</dbReference>
<organism evidence="1 2">
    <name type="scientific">Pectobacterium polaris</name>
    <dbReference type="NCBI Taxonomy" id="2042057"/>
    <lineage>
        <taxon>Bacteria</taxon>
        <taxon>Pseudomonadati</taxon>
        <taxon>Pseudomonadota</taxon>
        <taxon>Gammaproteobacteria</taxon>
        <taxon>Enterobacterales</taxon>
        <taxon>Pectobacteriaceae</taxon>
        <taxon>Pectobacterium</taxon>
    </lineage>
</organism>
<dbReference type="RefSeq" id="WP_174877378.1">
    <property type="nucleotide sequence ID" value="NZ_CABHLY010000010.1"/>
</dbReference>
<name>A0AAW4NUR0_9GAMM</name>
<gene>
    <name evidence="1" type="ORF">IM880_01335</name>
</gene>
<dbReference type="AlphaFoldDB" id="A0AAW4NUR0"/>
<protein>
    <submittedName>
        <fullName evidence="1">Uncharacterized protein</fullName>
    </submittedName>
</protein>
<evidence type="ECO:0000313" key="2">
    <source>
        <dbReference type="Proteomes" id="UP000696310"/>
    </source>
</evidence>
<accession>A0AAW4NUR0</accession>
<proteinExistence type="predicted"/>
<evidence type="ECO:0000313" key="1">
    <source>
        <dbReference type="EMBL" id="MBW5890839.1"/>
    </source>
</evidence>
<reference evidence="1" key="1">
    <citation type="journal article" date="2021" name="bioRxiv">
        <title>Identification of Pectobacterium species isolated from the soft rot of tetecho (Neobuxbaumia tetetzo), a columnar cactus, and associated metagenomics.</title>
        <authorList>
            <person name="Vargas-Peralta D."/>
            <person name="Narvaez-Barragan D.A."/>
            <person name="de Sandozequi A."/>
            <person name="Romero-Gutierrez M.F."/>
            <person name="Segovia L."/>
            <person name="Martinez-Anaya C."/>
            <person name="Alcaraz L.D."/>
            <person name="de la Torre Almaraz R."/>
        </authorList>
    </citation>
    <scope>NUCLEOTIDE SEQUENCE</scope>
    <source>
        <strain evidence="1">A3</strain>
    </source>
</reference>
<dbReference type="Proteomes" id="UP000696310">
    <property type="component" value="Unassembled WGS sequence"/>
</dbReference>
<comment type="caution">
    <text evidence="1">The sequence shown here is derived from an EMBL/GenBank/DDBJ whole genome shotgun (WGS) entry which is preliminary data.</text>
</comment>
<reference evidence="1" key="2">
    <citation type="submission" date="2021-01" db="EMBL/GenBank/DDBJ databases">
        <authorList>
            <person name="Vargas Peralta D."/>
        </authorList>
    </citation>
    <scope>NUCLEOTIDE SEQUENCE</scope>
    <source>
        <strain evidence="1">A3</strain>
    </source>
</reference>